<keyword evidence="3" id="KW-1133">Transmembrane helix</keyword>
<dbReference type="InterPro" id="IPR010623">
    <property type="entry name" value="IcmF_C"/>
</dbReference>
<keyword evidence="1" id="KW-0175">Coiled coil</keyword>
<feature type="coiled-coil region" evidence="1">
    <location>
        <begin position="86"/>
        <end position="115"/>
    </location>
</feature>
<dbReference type="EMBL" id="MLHG01000101">
    <property type="protein sequence ID" value="OOF36874.1"/>
    <property type="molecule type" value="Genomic_DNA"/>
</dbReference>
<feature type="domain" description="Type VI secretion system IcmF C-terminal" evidence="4">
    <location>
        <begin position="1077"/>
        <end position="1180"/>
    </location>
</feature>
<reference evidence="7 8" key="1">
    <citation type="submission" date="2016-10" db="EMBL/GenBank/DDBJ databases">
        <title>Rodentibacter gen. nov. and new species.</title>
        <authorList>
            <person name="Christensen H."/>
        </authorList>
    </citation>
    <scope>NUCLEOTIDE SEQUENCE [LARGE SCALE GENOMIC DNA]</scope>
    <source>
        <strain evidence="7 8">Ppn418</strain>
    </source>
</reference>
<dbReference type="InterPro" id="IPR025743">
    <property type="entry name" value="TssM1_N"/>
</dbReference>
<evidence type="ECO:0000256" key="1">
    <source>
        <dbReference type="SAM" id="Coils"/>
    </source>
</evidence>
<dbReference type="SUPFAM" id="SSF52540">
    <property type="entry name" value="P-loop containing nucleoside triphosphate hydrolases"/>
    <property type="match status" value="1"/>
</dbReference>
<comment type="caution">
    <text evidence="7">The sequence shown here is derived from an EMBL/GenBank/DDBJ whole genome shotgun (WGS) entry which is preliminary data.</text>
</comment>
<feature type="domain" description="Type VI secretion system component TssM1 N-terminal" evidence="6">
    <location>
        <begin position="224"/>
        <end position="473"/>
    </location>
</feature>
<dbReference type="STRING" id="1908257.BKK47_11400"/>
<keyword evidence="8" id="KW-1185">Reference proteome</keyword>
<organism evidence="7 8">
    <name type="scientific">Rodentibacter mrazii</name>
    <dbReference type="NCBI Taxonomy" id="1908257"/>
    <lineage>
        <taxon>Bacteria</taxon>
        <taxon>Pseudomonadati</taxon>
        <taxon>Pseudomonadota</taxon>
        <taxon>Gammaproteobacteria</taxon>
        <taxon>Pasteurellales</taxon>
        <taxon>Pasteurellaceae</taxon>
        <taxon>Rodentibacter</taxon>
    </lineage>
</organism>
<keyword evidence="3" id="KW-0812">Transmembrane</keyword>
<protein>
    <submittedName>
        <fullName evidence="7">Type VI secretion protein</fullName>
    </submittedName>
</protein>
<dbReference type="PANTHER" id="PTHR36153:SF5">
    <property type="entry name" value="EXPORTED PROTEIN"/>
    <property type="match status" value="1"/>
</dbReference>
<feature type="region of interest" description="Disordered" evidence="2">
    <location>
        <begin position="1207"/>
        <end position="1229"/>
    </location>
</feature>
<gene>
    <name evidence="7" type="ORF">BKK47_11400</name>
</gene>
<proteinExistence type="predicted"/>
<dbReference type="InterPro" id="IPR053156">
    <property type="entry name" value="T6SS_TssM-like"/>
</dbReference>
<dbReference type="Pfam" id="PF06761">
    <property type="entry name" value="IcmF-related"/>
    <property type="match status" value="1"/>
</dbReference>
<feature type="transmembrane region" description="Helical" evidence="3">
    <location>
        <begin position="69"/>
        <end position="89"/>
    </location>
</feature>
<accession>A0A1V3IAZ9</accession>
<feature type="transmembrane region" description="Helical" evidence="3">
    <location>
        <begin position="26"/>
        <end position="45"/>
    </location>
</feature>
<dbReference type="InterPro" id="IPR017731">
    <property type="entry name" value="TssM1-like"/>
</dbReference>
<sequence length="1229" mass="140978">MNYLNQILGLFRQFTRPIFSHLRNSYPVLFVLGLIILFVGIWTYGTSWSFSGISNEDGWDYGLAKQVGIGSRIIATVVVLLTLAIIAILKLQLKNARLRKEKNELEKEQEEKDIILPYIKDQDDSLELMAESLKEHLSDKDYIYQLPWYMVIGSHESGKTSFINRSNQKFTLTAVERTSKRYMREHTMYQIDWWASDDAILLDPEGGMVQQLGSAQDPDGKIAKGLWKHLLDWIGDVRPQRPINGIILVLDLSKLIASNHSDRQALAVILRNRIREVTEQFGARVPVYVVLNKSDLIEGFETFYNDLDQAERHENLGFSFTLNTDEQIDNWTKEFADSYAAFVKEVEEIIFDRLAGIISQEDRESLYMYARQLGGMKNILLQFISDVLESDRFTTTPYVRGVYFSSIFQQGIPIDFYQAAISKQFDLPHVVPSYLPERGQRTYFTYNFFQNIIYPEAGLVSDNEKEIRRNKRKFILGAVSIAVCGICLLATWQNYFYQNKTASVKVLKLTDDFRQMNISQSMDPTGRNLLKPLNVLRQATYGYGDYEKALPVIEDFGLYQGKKVGEKISEAYKKFLGERFLPEIAMGLIEQMDALPEDSNEGLELLRVYRMIDDMANRKVKIPEQWMSKYLQKNYPKNPDIQRQLMAHFTYAMKYVDPDLSMFDKKIAEKQQEYSKLPLADRVYQNFKILANTELQPATDLKAEIGSAFSTIFKTDLTAEDPKSFFKDKNVSWSGTLISPLFTDWAYKDFYDPKAQDLLQLAAIDAWVLGKQQTMHYSKEDLANLSDEIRERYIADYIQTWQDALNNLEIIHFVDLRHAVDVLEALTGNEKPLQKMVNLVDKNSDIYPSLSDVNVEKANENANVATANQMASLQITQHFSPLTNELKASTDSQPHFDDVIKKLSELKFYMQTIQKSPEPSQTALKAIMAELNLERTNPTIDLRRLANEMAEPLSIQLNRVADEAWSLELKTALSEINTLWTRNVYSFYQNRIANRYPLNRKATQSISLDDFREFFGPNGRVQRFYNDYLKFFLEDNAELSVVNGESVVSSEVLTALQDLQDIQRNYFDSSGNLSISFSLKPLGLSGKFTASTFNIDGQLLKYSHEAPSESRLIWPNTTRQDVETSLTLISSMGDSSTLRRTGDWSLFRVLDMASKKVNGQSVDLSFKLNGGAINYRLTVENGTNPFFGNMLSGFRLPSKLLDPEKETKGLLEPTDIYEEPLELPEDNDL</sequence>
<dbReference type="NCBIfam" id="TIGR03348">
    <property type="entry name" value="VI_IcmF"/>
    <property type="match status" value="1"/>
</dbReference>
<keyword evidence="3" id="KW-0472">Membrane</keyword>
<evidence type="ECO:0000259" key="5">
    <source>
        <dbReference type="Pfam" id="PF06761"/>
    </source>
</evidence>
<evidence type="ECO:0000256" key="3">
    <source>
        <dbReference type="SAM" id="Phobius"/>
    </source>
</evidence>
<dbReference type="InterPro" id="IPR027417">
    <property type="entry name" value="P-loop_NTPase"/>
</dbReference>
<dbReference type="PANTHER" id="PTHR36153">
    <property type="entry name" value="INNER MEMBRANE PROTEIN-RELATED"/>
    <property type="match status" value="1"/>
</dbReference>
<feature type="compositionally biased region" description="Acidic residues" evidence="2">
    <location>
        <begin position="1215"/>
        <end position="1229"/>
    </location>
</feature>
<feature type="domain" description="IcmF-related" evidence="5">
    <location>
        <begin position="530"/>
        <end position="844"/>
    </location>
</feature>
<dbReference type="Proteomes" id="UP000189426">
    <property type="component" value="Unassembled WGS sequence"/>
</dbReference>
<evidence type="ECO:0000259" key="6">
    <source>
        <dbReference type="Pfam" id="PF14331"/>
    </source>
</evidence>
<name>A0A1V3IAZ9_9PAST</name>
<evidence type="ECO:0000256" key="2">
    <source>
        <dbReference type="SAM" id="MobiDB-lite"/>
    </source>
</evidence>
<dbReference type="Pfam" id="PF06744">
    <property type="entry name" value="IcmF_C"/>
    <property type="match status" value="1"/>
</dbReference>
<dbReference type="AlphaFoldDB" id="A0A1V3IAZ9"/>
<evidence type="ECO:0000313" key="7">
    <source>
        <dbReference type="EMBL" id="OOF36874.1"/>
    </source>
</evidence>
<dbReference type="Gene3D" id="3.40.50.300">
    <property type="entry name" value="P-loop containing nucleotide triphosphate hydrolases"/>
    <property type="match status" value="1"/>
</dbReference>
<evidence type="ECO:0000259" key="4">
    <source>
        <dbReference type="Pfam" id="PF06744"/>
    </source>
</evidence>
<evidence type="ECO:0000313" key="8">
    <source>
        <dbReference type="Proteomes" id="UP000189426"/>
    </source>
</evidence>
<dbReference type="RefSeq" id="WP_077494974.1">
    <property type="nucleotide sequence ID" value="NZ_MLHG01000101.1"/>
</dbReference>
<dbReference type="InterPro" id="IPR009612">
    <property type="entry name" value="IcmF-rel"/>
</dbReference>
<dbReference type="Pfam" id="PF14331">
    <property type="entry name" value="IcmF-related_N"/>
    <property type="match status" value="1"/>
</dbReference>
<feature type="transmembrane region" description="Helical" evidence="3">
    <location>
        <begin position="474"/>
        <end position="492"/>
    </location>
</feature>